<evidence type="ECO:0000313" key="6">
    <source>
        <dbReference type="Proteomes" id="UP001519460"/>
    </source>
</evidence>
<name>A0ABD0JEA0_9CAEN</name>
<reference evidence="5 6" key="1">
    <citation type="journal article" date="2023" name="Sci. Data">
        <title>Genome assembly of the Korean intertidal mud-creeper Batillaria attramentaria.</title>
        <authorList>
            <person name="Patra A.K."/>
            <person name="Ho P.T."/>
            <person name="Jun S."/>
            <person name="Lee S.J."/>
            <person name="Kim Y."/>
            <person name="Won Y.J."/>
        </authorList>
    </citation>
    <scope>NUCLEOTIDE SEQUENCE [LARGE SCALE GENOMIC DNA]</scope>
    <source>
        <strain evidence="5">Wonlab-2016</strain>
    </source>
</reference>
<dbReference type="PANTHER" id="PTHR10903:SF184">
    <property type="entry name" value="GTP-BINDING PROTEIN A"/>
    <property type="match status" value="1"/>
</dbReference>
<keyword evidence="3" id="KW-0342">GTP-binding</keyword>
<sequence length="297" mass="32985">MQGTSAPRWTARGAATGVDYSRLFTANFSHAFRIVLLGKTGMGKSSLGNTLLGNNIFREGRGLSSETTHCKWGFSSTKNLQVTDTPGLCDTHRSEDAILREVGKSVAVASPGPHVVLMVLRCDRFTEEEFSAFTSLKKLFGDRICSFMVVVFNKLDNYGDDLTLAEQRQQLNTEVMNPPPLLSHVLHETGYRYFGMNNKASPTVKRSQAQELLQYMRDVANQNGGVYYTNNLCREIESGVESLVQRRMRTTNTSREQAELTIKQDIVEERVEPGFLNSVIGAVKGAARAVKEKCSVM</sequence>
<dbReference type="FunFam" id="3.40.50.300:FF:000366">
    <property type="entry name" value="GTPase, IMAP family member 2"/>
    <property type="match status" value="1"/>
</dbReference>
<accession>A0ABD0JEA0</accession>
<organism evidence="5 6">
    <name type="scientific">Batillaria attramentaria</name>
    <dbReference type="NCBI Taxonomy" id="370345"/>
    <lineage>
        <taxon>Eukaryota</taxon>
        <taxon>Metazoa</taxon>
        <taxon>Spiralia</taxon>
        <taxon>Lophotrochozoa</taxon>
        <taxon>Mollusca</taxon>
        <taxon>Gastropoda</taxon>
        <taxon>Caenogastropoda</taxon>
        <taxon>Sorbeoconcha</taxon>
        <taxon>Cerithioidea</taxon>
        <taxon>Batillariidae</taxon>
        <taxon>Batillaria</taxon>
    </lineage>
</organism>
<dbReference type="PANTHER" id="PTHR10903">
    <property type="entry name" value="GTPASE, IMAP FAMILY MEMBER-RELATED"/>
    <property type="match status" value="1"/>
</dbReference>
<evidence type="ECO:0000256" key="3">
    <source>
        <dbReference type="ARBA" id="ARBA00023134"/>
    </source>
</evidence>
<dbReference type="Pfam" id="PF04548">
    <property type="entry name" value="AIG1"/>
    <property type="match status" value="1"/>
</dbReference>
<dbReference type="Gene3D" id="3.40.50.300">
    <property type="entry name" value="P-loop containing nucleotide triphosphate hydrolases"/>
    <property type="match status" value="1"/>
</dbReference>
<evidence type="ECO:0000313" key="5">
    <source>
        <dbReference type="EMBL" id="KAK7471885.1"/>
    </source>
</evidence>
<gene>
    <name evidence="5" type="ORF">BaRGS_00035469</name>
</gene>
<comment type="caution">
    <text evidence="5">The sequence shown here is derived from an EMBL/GenBank/DDBJ whole genome shotgun (WGS) entry which is preliminary data.</text>
</comment>
<keyword evidence="6" id="KW-1185">Reference proteome</keyword>
<dbReference type="Proteomes" id="UP001519460">
    <property type="component" value="Unassembled WGS sequence"/>
</dbReference>
<feature type="domain" description="AIG1-type G" evidence="4">
    <location>
        <begin position="29"/>
        <end position="237"/>
    </location>
</feature>
<dbReference type="InterPro" id="IPR006703">
    <property type="entry name" value="G_AIG1"/>
</dbReference>
<keyword evidence="2" id="KW-0547">Nucleotide-binding</keyword>
<dbReference type="SUPFAM" id="SSF52540">
    <property type="entry name" value="P-loop containing nucleoside triphosphate hydrolases"/>
    <property type="match status" value="1"/>
</dbReference>
<dbReference type="AlphaFoldDB" id="A0ABD0JEA0"/>
<protein>
    <recommendedName>
        <fullName evidence="4">AIG1-type G domain-containing protein</fullName>
    </recommendedName>
</protein>
<dbReference type="GO" id="GO:0005525">
    <property type="term" value="F:GTP binding"/>
    <property type="evidence" value="ECO:0007669"/>
    <property type="project" value="UniProtKB-KW"/>
</dbReference>
<dbReference type="EMBL" id="JACVVK020000475">
    <property type="protein sequence ID" value="KAK7471885.1"/>
    <property type="molecule type" value="Genomic_DNA"/>
</dbReference>
<evidence type="ECO:0000256" key="1">
    <source>
        <dbReference type="ARBA" id="ARBA00008535"/>
    </source>
</evidence>
<comment type="similarity">
    <text evidence="1">Belongs to the TRAFAC class TrmE-Era-EngA-EngB-Septin-like GTPase superfamily. AIG1/Toc34/Toc159-like paraseptin GTPase family. IAN subfamily.</text>
</comment>
<evidence type="ECO:0000259" key="4">
    <source>
        <dbReference type="PROSITE" id="PS51720"/>
    </source>
</evidence>
<proteinExistence type="inferred from homology"/>
<dbReference type="PROSITE" id="PS51720">
    <property type="entry name" value="G_AIG1"/>
    <property type="match status" value="1"/>
</dbReference>
<dbReference type="InterPro" id="IPR045058">
    <property type="entry name" value="GIMA/IAN/Toc"/>
</dbReference>
<dbReference type="InterPro" id="IPR027417">
    <property type="entry name" value="P-loop_NTPase"/>
</dbReference>
<evidence type="ECO:0000256" key="2">
    <source>
        <dbReference type="ARBA" id="ARBA00022741"/>
    </source>
</evidence>